<gene>
    <name evidence="1" type="ORF">SADUNF_Sadunf11G0052700</name>
</gene>
<protein>
    <submittedName>
        <fullName evidence="1">Uncharacterized protein</fullName>
    </submittedName>
</protein>
<name>A0A835JQ79_9ROSI</name>
<reference evidence="1 2" key="1">
    <citation type="submission" date="2020-10" db="EMBL/GenBank/DDBJ databases">
        <title>Plant Genome Project.</title>
        <authorList>
            <person name="Zhang R.-G."/>
        </authorList>
    </citation>
    <scope>NUCLEOTIDE SEQUENCE [LARGE SCALE GENOMIC DNA]</scope>
    <source>
        <strain evidence="1">FAFU-HL-1</strain>
        <tissue evidence="1">Leaf</tissue>
    </source>
</reference>
<comment type="caution">
    <text evidence="1">The sequence shown here is derived from an EMBL/GenBank/DDBJ whole genome shotgun (WGS) entry which is preliminary data.</text>
</comment>
<dbReference type="EMBL" id="JADGMS010000011">
    <property type="protein sequence ID" value="KAF9672539.1"/>
    <property type="molecule type" value="Genomic_DNA"/>
</dbReference>
<dbReference type="Proteomes" id="UP000657918">
    <property type="component" value="Chromosome 11"/>
</dbReference>
<proteinExistence type="predicted"/>
<dbReference type="AlphaFoldDB" id="A0A835JQ79"/>
<evidence type="ECO:0000313" key="2">
    <source>
        <dbReference type="Proteomes" id="UP000657918"/>
    </source>
</evidence>
<accession>A0A835JQ79</accession>
<organism evidence="1 2">
    <name type="scientific">Salix dunnii</name>
    <dbReference type="NCBI Taxonomy" id="1413687"/>
    <lineage>
        <taxon>Eukaryota</taxon>
        <taxon>Viridiplantae</taxon>
        <taxon>Streptophyta</taxon>
        <taxon>Embryophyta</taxon>
        <taxon>Tracheophyta</taxon>
        <taxon>Spermatophyta</taxon>
        <taxon>Magnoliopsida</taxon>
        <taxon>eudicotyledons</taxon>
        <taxon>Gunneridae</taxon>
        <taxon>Pentapetalae</taxon>
        <taxon>rosids</taxon>
        <taxon>fabids</taxon>
        <taxon>Malpighiales</taxon>
        <taxon>Salicaceae</taxon>
        <taxon>Saliceae</taxon>
        <taxon>Salix</taxon>
    </lineage>
</organism>
<keyword evidence="2" id="KW-1185">Reference proteome</keyword>
<sequence>MARKVSAGFVSSGRPISNMKGLAMAPYRMKSFHHLLGFMVLGSEKVEREIPETALIAVAEETEAMEESWSGRGFGCSWRSGLGGLIGMRISSSSGS</sequence>
<evidence type="ECO:0000313" key="1">
    <source>
        <dbReference type="EMBL" id="KAF9672539.1"/>
    </source>
</evidence>